<feature type="chain" id="PRO_5012732327" evidence="1">
    <location>
        <begin position="26"/>
        <end position="558"/>
    </location>
</feature>
<name>A0A1W2BP20_9BURK</name>
<evidence type="ECO:0000313" key="2">
    <source>
        <dbReference type="EMBL" id="SMC74581.1"/>
    </source>
</evidence>
<keyword evidence="3" id="KW-1185">Reference proteome</keyword>
<dbReference type="Proteomes" id="UP000192708">
    <property type="component" value="Unassembled WGS sequence"/>
</dbReference>
<dbReference type="SUPFAM" id="SSF49452">
    <property type="entry name" value="Starch-binding domain-like"/>
    <property type="match status" value="1"/>
</dbReference>
<sequence>MNKSPRHLGVIVAFLLSTISFTSNAQTNVSADFAIKGVVSSSKEGLMEGVVISAKKKNSTITISVVSHAKGDFAFPRSKISAGDYELTIKATGYELPSPIQINVSDKTTAVKEITLQTVKDISTQLSNAEWMASMPGSEREKKALLTCVTCHTLQRVVNSKYSSEEFLKIVLPRMQAYVNQSMPGLPQMRKGARVMEEQGEDRVRIYKDMGDFLASINLNNRQTWNYELKTFPRLKGASTNVIYTEFQLPRPLIQPHDVILDKTGTVWYSNFGEQQIAKMDPVTGQIKEYEVGISKKDFPKGILAIRNDRDGKLWLGNMYQASIAQFDQQTEKFRYFTPPPEDNLPSTQLNQVDAWNKDVDGKVWAQNSGFAGVHRFDLKTGAIETWAPFKGSKLQHNIYDVISDSQNNCFFTDFRQQEIGRIDAKTGKVTFYSFPTKEASPRRGSMDPQDRLWVGQFRGHKIGMLDTKTGEMKEWLVPTPYSAPYDVTLDKDQFAWTGSMTTDRVARLNTKNDQFIEYELPRPTNIRRVFADNTQTKPVLWIGNNHGASIVKLETLD</sequence>
<keyword evidence="1" id="KW-0732">Signal</keyword>
<keyword evidence="2" id="KW-0456">Lyase</keyword>
<dbReference type="Pfam" id="PF24684">
    <property type="entry name" value="Vgb_lyase"/>
    <property type="match status" value="1"/>
</dbReference>
<dbReference type="SUPFAM" id="SSF101898">
    <property type="entry name" value="NHL repeat"/>
    <property type="match status" value="1"/>
</dbReference>
<gene>
    <name evidence="2" type="ORF">SAMN06296008_11464</name>
</gene>
<feature type="signal peptide" evidence="1">
    <location>
        <begin position="1"/>
        <end position="25"/>
    </location>
</feature>
<dbReference type="OrthoDB" id="7767370at2"/>
<dbReference type="Pfam" id="PF13620">
    <property type="entry name" value="CarboxypepD_reg"/>
    <property type="match status" value="1"/>
</dbReference>
<dbReference type="PANTHER" id="PTHR40274">
    <property type="entry name" value="VIRGINIAMYCIN B LYASE"/>
    <property type="match status" value="1"/>
</dbReference>
<organism evidence="2 3">
    <name type="scientific">Polynucleobacter kasalickyi</name>
    <dbReference type="NCBI Taxonomy" id="1938817"/>
    <lineage>
        <taxon>Bacteria</taxon>
        <taxon>Pseudomonadati</taxon>
        <taxon>Pseudomonadota</taxon>
        <taxon>Betaproteobacteria</taxon>
        <taxon>Burkholderiales</taxon>
        <taxon>Burkholderiaceae</taxon>
        <taxon>Polynucleobacter</taxon>
    </lineage>
</organism>
<dbReference type="AlphaFoldDB" id="A0A1W2BP20"/>
<dbReference type="Gene3D" id="2.130.10.10">
    <property type="entry name" value="YVTN repeat-like/Quinoprotein amine dehydrogenase"/>
    <property type="match status" value="1"/>
</dbReference>
<proteinExistence type="predicted"/>
<dbReference type="GO" id="GO:0016829">
    <property type="term" value="F:lyase activity"/>
    <property type="evidence" value="ECO:0007669"/>
    <property type="project" value="UniProtKB-KW"/>
</dbReference>
<dbReference type="InterPro" id="IPR013784">
    <property type="entry name" value="Carb-bd-like_fold"/>
</dbReference>
<accession>A0A1W2BP20</accession>
<dbReference type="GO" id="GO:0030246">
    <property type="term" value="F:carbohydrate binding"/>
    <property type="evidence" value="ECO:0007669"/>
    <property type="project" value="InterPro"/>
</dbReference>
<evidence type="ECO:0000313" key="3">
    <source>
        <dbReference type="Proteomes" id="UP000192708"/>
    </source>
</evidence>
<dbReference type="RefSeq" id="WP_084285248.1">
    <property type="nucleotide sequence ID" value="NZ_FWXJ01000014.1"/>
</dbReference>
<evidence type="ECO:0000256" key="1">
    <source>
        <dbReference type="SAM" id="SignalP"/>
    </source>
</evidence>
<dbReference type="Gene3D" id="2.60.40.1120">
    <property type="entry name" value="Carboxypeptidase-like, regulatory domain"/>
    <property type="match status" value="1"/>
</dbReference>
<dbReference type="InterPro" id="IPR051344">
    <property type="entry name" value="Vgb"/>
</dbReference>
<protein>
    <submittedName>
        <fullName evidence="2">Streptogramin lyase</fullName>
    </submittedName>
</protein>
<dbReference type="PANTHER" id="PTHR40274:SF3">
    <property type="entry name" value="VIRGINIAMYCIN B LYASE"/>
    <property type="match status" value="1"/>
</dbReference>
<dbReference type="STRING" id="1938817.SAMN06296008_11464"/>
<dbReference type="InterPro" id="IPR015943">
    <property type="entry name" value="WD40/YVTN_repeat-like_dom_sf"/>
</dbReference>
<reference evidence="2 3" key="1">
    <citation type="submission" date="2017-04" db="EMBL/GenBank/DDBJ databases">
        <authorList>
            <person name="Afonso C.L."/>
            <person name="Miller P.J."/>
            <person name="Scott M.A."/>
            <person name="Spackman E."/>
            <person name="Goraichik I."/>
            <person name="Dimitrov K.M."/>
            <person name="Suarez D.L."/>
            <person name="Swayne D.E."/>
        </authorList>
    </citation>
    <scope>NUCLEOTIDE SEQUENCE [LARGE SCALE GENOMIC DNA]</scope>
    <source>
        <strain evidence="2 3">VK13</strain>
    </source>
</reference>
<dbReference type="EMBL" id="FWXJ01000014">
    <property type="protein sequence ID" value="SMC74581.1"/>
    <property type="molecule type" value="Genomic_DNA"/>
</dbReference>